<dbReference type="InterPro" id="IPR011011">
    <property type="entry name" value="Znf_FYVE_PHD"/>
</dbReference>
<evidence type="ECO:0000259" key="13">
    <source>
        <dbReference type="PROSITE" id="PS51058"/>
    </source>
</evidence>
<keyword evidence="3 10" id="KW-0863">Zinc-finger</keyword>
<gene>
    <name evidence="14" type="ORF">KUTeg_020969</name>
</gene>
<evidence type="ECO:0000256" key="4">
    <source>
        <dbReference type="ARBA" id="ARBA00022833"/>
    </source>
</evidence>
<dbReference type="Proteomes" id="UP001217089">
    <property type="component" value="Unassembled WGS sequence"/>
</dbReference>
<feature type="domain" description="PHD-type" evidence="12">
    <location>
        <begin position="6"/>
        <end position="56"/>
    </location>
</feature>
<dbReference type="InterPro" id="IPR019786">
    <property type="entry name" value="Zinc_finger_PHD-type_CS"/>
</dbReference>
<dbReference type="InterPro" id="IPR002857">
    <property type="entry name" value="Znf_CXXC"/>
</dbReference>
<dbReference type="PROSITE" id="PS50016">
    <property type="entry name" value="ZF_PHD_2"/>
    <property type="match status" value="1"/>
</dbReference>
<feature type="region of interest" description="Disordered" evidence="11">
    <location>
        <begin position="177"/>
        <end position="271"/>
    </location>
</feature>
<dbReference type="Pfam" id="PF02008">
    <property type="entry name" value="zf-CXXC"/>
    <property type="match status" value="1"/>
</dbReference>
<evidence type="ECO:0000256" key="6">
    <source>
        <dbReference type="ARBA" id="ARBA00023125"/>
    </source>
</evidence>
<proteinExistence type="predicted"/>
<dbReference type="PROSITE" id="PS01359">
    <property type="entry name" value="ZF_PHD_1"/>
    <property type="match status" value="1"/>
</dbReference>
<keyword evidence="7" id="KW-0804">Transcription</keyword>
<organism evidence="14 15">
    <name type="scientific">Tegillarca granosa</name>
    <name type="common">Malaysian cockle</name>
    <name type="synonym">Anadara granosa</name>
    <dbReference type="NCBI Taxonomy" id="220873"/>
    <lineage>
        <taxon>Eukaryota</taxon>
        <taxon>Metazoa</taxon>
        <taxon>Spiralia</taxon>
        <taxon>Lophotrochozoa</taxon>
        <taxon>Mollusca</taxon>
        <taxon>Bivalvia</taxon>
        <taxon>Autobranchia</taxon>
        <taxon>Pteriomorphia</taxon>
        <taxon>Arcoida</taxon>
        <taxon>Arcoidea</taxon>
        <taxon>Arcidae</taxon>
        <taxon>Tegillarca</taxon>
    </lineage>
</organism>
<dbReference type="PANTHER" id="PTHR46174:SF1">
    <property type="entry name" value="CXXC-TYPE ZINC FINGER PROTEIN 1"/>
    <property type="match status" value="1"/>
</dbReference>
<dbReference type="SMART" id="SM00249">
    <property type="entry name" value="PHD"/>
    <property type="match status" value="1"/>
</dbReference>
<evidence type="ECO:0000313" key="14">
    <source>
        <dbReference type="EMBL" id="KAJ8301982.1"/>
    </source>
</evidence>
<keyword evidence="15" id="KW-1185">Reference proteome</keyword>
<evidence type="ECO:0000256" key="10">
    <source>
        <dbReference type="PROSITE-ProRule" id="PRU00509"/>
    </source>
</evidence>
<evidence type="ECO:0000256" key="3">
    <source>
        <dbReference type="ARBA" id="ARBA00022771"/>
    </source>
</evidence>
<comment type="subcellular location">
    <subcellularLocation>
        <location evidence="1">Nucleus</location>
    </subcellularLocation>
</comment>
<evidence type="ECO:0000256" key="2">
    <source>
        <dbReference type="ARBA" id="ARBA00022723"/>
    </source>
</evidence>
<evidence type="ECO:0000256" key="9">
    <source>
        <dbReference type="ARBA" id="ARBA00023828"/>
    </source>
</evidence>
<evidence type="ECO:0000256" key="7">
    <source>
        <dbReference type="ARBA" id="ARBA00023163"/>
    </source>
</evidence>
<feature type="domain" description="CXXC-type" evidence="13">
    <location>
        <begin position="97"/>
        <end position="146"/>
    </location>
</feature>
<dbReference type="InterPro" id="IPR019787">
    <property type="entry name" value="Znf_PHD-finger"/>
</dbReference>
<dbReference type="Gene3D" id="3.30.40.10">
    <property type="entry name" value="Zinc/RING finger domain, C3HC4 (zinc finger)"/>
    <property type="match status" value="1"/>
</dbReference>
<keyword evidence="6" id="KW-0238">DNA-binding</keyword>
<evidence type="ECO:0000256" key="11">
    <source>
        <dbReference type="SAM" id="MobiDB-lite"/>
    </source>
</evidence>
<feature type="compositionally biased region" description="Basic residues" evidence="11">
    <location>
        <begin position="210"/>
        <end position="219"/>
    </location>
</feature>
<keyword evidence="8" id="KW-0539">Nucleus</keyword>
<evidence type="ECO:0000256" key="1">
    <source>
        <dbReference type="ARBA" id="ARBA00004123"/>
    </source>
</evidence>
<dbReference type="CDD" id="cd15553">
    <property type="entry name" value="PHD_Cfp1"/>
    <property type="match status" value="1"/>
</dbReference>
<accession>A0ABQ9EDL1</accession>
<comment type="caution">
    <text evidence="14">The sequence shown here is derived from an EMBL/GenBank/DDBJ whole genome shotgun (WGS) entry which is preliminary data.</text>
</comment>
<feature type="compositionally biased region" description="Basic residues" evidence="11">
    <location>
        <begin position="227"/>
        <end position="247"/>
    </location>
</feature>
<dbReference type="SUPFAM" id="SSF57903">
    <property type="entry name" value="FYVE/PHD zinc finger"/>
    <property type="match status" value="1"/>
</dbReference>
<feature type="region of interest" description="Disordered" evidence="11">
    <location>
        <begin position="75"/>
        <end position="96"/>
    </location>
</feature>
<dbReference type="PROSITE" id="PS51058">
    <property type="entry name" value="ZF_CXXC"/>
    <property type="match status" value="1"/>
</dbReference>
<evidence type="ECO:0000256" key="8">
    <source>
        <dbReference type="ARBA" id="ARBA00023242"/>
    </source>
</evidence>
<evidence type="ECO:0000313" key="15">
    <source>
        <dbReference type="Proteomes" id="UP001217089"/>
    </source>
</evidence>
<dbReference type="InterPro" id="IPR022056">
    <property type="entry name" value="CpG-bd_C"/>
</dbReference>
<keyword evidence="5" id="KW-0805">Transcription regulation</keyword>
<dbReference type="Pfam" id="PF00628">
    <property type="entry name" value="PHD"/>
    <property type="match status" value="1"/>
</dbReference>
<keyword evidence="4" id="KW-0862">Zinc</keyword>
<dbReference type="InterPro" id="IPR001965">
    <property type="entry name" value="Znf_PHD"/>
</dbReference>
<evidence type="ECO:0000259" key="12">
    <source>
        <dbReference type="PROSITE" id="PS50016"/>
    </source>
</evidence>
<dbReference type="PANTHER" id="PTHR46174">
    <property type="entry name" value="CXXC-TYPE ZINC FINGER PROTEIN 1"/>
    <property type="match status" value="1"/>
</dbReference>
<reference evidence="14 15" key="1">
    <citation type="submission" date="2022-12" db="EMBL/GenBank/DDBJ databases">
        <title>Chromosome-level genome of Tegillarca granosa.</title>
        <authorList>
            <person name="Kim J."/>
        </authorList>
    </citation>
    <scope>NUCLEOTIDE SEQUENCE [LARGE SCALE GENOMIC DNA]</scope>
    <source>
        <strain evidence="14">Teg-2019</strain>
        <tissue evidence="14">Adductor muscle</tissue>
    </source>
</reference>
<name>A0ABQ9EDL1_TEGGR</name>
<dbReference type="InterPro" id="IPR013083">
    <property type="entry name" value="Znf_RING/FYVE/PHD"/>
</dbReference>
<feature type="compositionally biased region" description="Acidic residues" evidence="11">
    <location>
        <begin position="185"/>
        <end position="203"/>
    </location>
</feature>
<evidence type="ECO:0000256" key="5">
    <source>
        <dbReference type="ARBA" id="ARBA00023015"/>
    </source>
</evidence>
<protein>
    <recommendedName>
        <fullName evidence="9">CXXC-type zinc finger protein 1</fullName>
    </recommendedName>
</protein>
<dbReference type="InterPro" id="IPR037869">
    <property type="entry name" value="Spp1/CFP1"/>
</dbReference>
<dbReference type="Pfam" id="PF12269">
    <property type="entry name" value="CpG_bind_C"/>
    <property type="match status" value="1"/>
</dbReference>
<sequence length="460" mass="53778">MDDEEIQYCICRSTDCNRFMIGCDNCEEWYHGDCIGVTEKDAKSIKQFFCEACRKKNPLLEIKYKTKKTFKEKSTKHHIDHEREMRHRDWAHRDKDKGRKKSTRRCGECVNCHKTEDCGRCDFCKDMKKFGGPNKIRQKCRLRQCINFGLNTAVTGKKGDQESECTVTTETESFRTEYSGRLLSDGDDDDRDDDDFDFDDSFDASENIKKSPKRKGRRKNSTESGSPRKKYKKIKNKHSPTKKKQKSKEKTSSERKRKHIEADEPIEVEEEQPRQCYGPGCISAARNNSKYCSDECGMKLAKNRIYELLPPKIQQWQSSPCVTEENNKKMLEKIRRQQLEARQKLGELDIRQQELDALIERAKHATVSHDQDATDEYDDTELYCVTCGVEVNQKAALKHMEKCFAKYEAQTSFGSIYKTRIEGNSMFCDYYNSQQKTYCKRLKVLCPEHTKEPKVSHLNR</sequence>
<keyword evidence="2" id="KW-0479">Metal-binding</keyword>
<dbReference type="EMBL" id="JARBDR010000918">
    <property type="protein sequence ID" value="KAJ8301982.1"/>
    <property type="molecule type" value="Genomic_DNA"/>
</dbReference>